<dbReference type="InterPro" id="IPR050638">
    <property type="entry name" value="AA-Vitamin_Transporters"/>
</dbReference>
<dbReference type="SUPFAM" id="SSF103481">
    <property type="entry name" value="Multidrug resistance efflux transporter EmrE"/>
    <property type="match status" value="2"/>
</dbReference>
<feature type="transmembrane region" description="Helical" evidence="6">
    <location>
        <begin position="97"/>
        <end position="118"/>
    </location>
</feature>
<feature type="transmembrane region" description="Helical" evidence="6">
    <location>
        <begin position="270"/>
        <end position="290"/>
    </location>
</feature>
<dbReference type="AlphaFoldDB" id="A0A4Q7ZCY1"/>
<dbReference type="Pfam" id="PF00892">
    <property type="entry name" value="EamA"/>
    <property type="match status" value="2"/>
</dbReference>
<organism evidence="8 9">
    <name type="scientific">Fluviicoccus keumensis</name>
    <dbReference type="NCBI Taxonomy" id="1435465"/>
    <lineage>
        <taxon>Bacteria</taxon>
        <taxon>Pseudomonadati</taxon>
        <taxon>Pseudomonadota</taxon>
        <taxon>Gammaproteobacteria</taxon>
        <taxon>Moraxellales</taxon>
        <taxon>Moraxellaceae</taxon>
        <taxon>Fluviicoccus</taxon>
    </lineage>
</organism>
<keyword evidence="3 6" id="KW-0812">Transmembrane</keyword>
<keyword evidence="4 6" id="KW-1133">Transmembrane helix</keyword>
<protein>
    <submittedName>
        <fullName evidence="8">Threonine/homoserine efflux transporter RhtA</fullName>
    </submittedName>
</protein>
<dbReference type="PANTHER" id="PTHR32322:SF2">
    <property type="entry name" value="EAMA DOMAIN-CONTAINING PROTEIN"/>
    <property type="match status" value="1"/>
</dbReference>
<evidence type="ECO:0000313" key="8">
    <source>
        <dbReference type="EMBL" id="RZU47855.1"/>
    </source>
</evidence>
<evidence type="ECO:0000256" key="1">
    <source>
        <dbReference type="ARBA" id="ARBA00004141"/>
    </source>
</evidence>
<comment type="similarity">
    <text evidence="2">Belongs to the EamA transporter family.</text>
</comment>
<keyword evidence="5 6" id="KW-0472">Membrane</keyword>
<comment type="subcellular location">
    <subcellularLocation>
        <location evidence="1">Membrane</location>
        <topology evidence="1">Multi-pass membrane protein</topology>
    </subcellularLocation>
</comment>
<name>A0A4Q7ZCY1_9GAMM</name>
<keyword evidence="9" id="KW-1185">Reference proteome</keyword>
<evidence type="ECO:0000256" key="4">
    <source>
        <dbReference type="ARBA" id="ARBA00022989"/>
    </source>
</evidence>
<feature type="transmembrane region" description="Helical" evidence="6">
    <location>
        <begin position="185"/>
        <end position="207"/>
    </location>
</feature>
<feature type="transmembrane region" description="Helical" evidence="6">
    <location>
        <begin position="245"/>
        <end position="264"/>
    </location>
</feature>
<feature type="domain" description="EamA" evidence="7">
    <location>
        <begin position="16"/>
        <end position="142"/>
    </location>
</feature>
<sequence>MEPEPPQMQVASRYALLVFIWSTTPLAVVLSIRELHPVWALALRFALAAPLAALCLWMLGERLPFHREAVKSYAAGMLSLLGAMLFTYLGAAYLPSGLISLLFGLAPLFVGLLAHGVFRTQLLRAEQWVGMGMAFGGLVLIMQGGPHVAAQGKGVFLVLMGVFCYVASVFLLKHDKAKLHPLAQTTGSLLFSTAGMLLVLPFFMASMPRAMPGWVTLTALAYSVVMASVVAMLCYFFLVKALPPATVSLTTFLTPAFALVWGAWINGERFTTVTVAGMAVIIAGLGTYFLRDLRAMRVA</sequence>
<feature type="transmembrane region" description="Helical" evidence="6">
    <location>
        <begin position="219"/>
        <end position="238"/>
    </location>
</feature>
<evidence type="ECO:0000256" key="3">
    <source>
        <dbReference type="ARBA" id="ARBA00022692"/>
    </source>
</evidence>
<accession>A0A4Q7ZCY1</accession>
<feature type="domain" description="EamA" evidence="7">
    <location>
        <begin position="153"/>
        <end position="285"/>
    </location>
</feature>
<feature type="transmembrane region" description="Helical" evidence="6">
    <location>
        <begin position="72"/>
        <end position="91"/>
    </location>
</feature>
<dbReference type="RefSeq" id="WP_130411066.1">
    <property type="nucleotide sequence ID" value="NZ_SHKX01000010.1"/>
</dbReference>
<dbReference type="InterPro" id="IPR000620">
    <property type="entry name" value="EamA_dom"/>
</dbReference>
<dbReference type="InterPro" id="IPR037185">
    <property type="entry name" value="EmrE-like"/>
</dbReference>
<dbReference type="OrthoDB" id="9776210at2"/>
<feature type="transmembrane region" description="Helical" evidence="6">
    <location>
        <begin position="12"/>
        <end position="32"/>
    </location>
</feature>
<dbReference type="EMBL" id="SHKX01000010">
    <property type="protein sequence ID" value="RZU47855.1"/>
    <property type="molecule type" value="Genomic_DNA"/>
</dbReference>
<feature type="transmembrane region" description="Helical" evidence="6">
    <location>
        <begin position="130"/>
        <end position="149"/>
    </location>
</feature>
<evidence type="ECO:0000256" key="6">
    <source>
        <dbReference type="SAM" id="Phobius"/>
    </source>
</evidence>
<gene>
    <name evidence="8" type="ORF">EV700_0822</name>
</gene>
<reference evidence="8 9" key="1">
    <citation type="submission" date="2019-02" db="EMBL/GenBank/DDBJ databases">
        <title>Genomic Encyclopedia of Type Strains, Phase IV (KMG-IV): sequencing the most valuable type-strain genomes for metagenomic binning, comparative biology and taxonomic classification.</title>
        <authorList>
            <person name="Goeker M."/>
        </authorList>
    </citation>
    <scope>NUCLEOTIDE SEQUENCE [LARGE SCALE GENOMIC DNA]</scope>
    <source>
        <strain evidence="8 9">DSM 105135</strain>
    </source>
</reference>
<feature type="transmembrane region" description="Helical" evidence="6">
    <location>
        <begin position="155"/>
        <end position="173"/>
    </location>
</feature>
<comment type="caution">
    <text evidence="8">The sequence shown here is derived from an EMBL/GenBank/DDBJ whole genome shotgun (WGS) entry which is preliminary data.</text>
</comment>
<dbReference type="PANTHER" id="PTHR32322">
    <property type="entry name" value="INNER MEMBRANE TRANSPORTER"/>
    <property type="match status" value="1"/>
</dbReference>
<dbReference type="Proteomes" id="UP000292423">
    <property type="component" value="Unassembled WGS sequence"/>
</dbReference>
<proteinExistence type="inferred from homology"/>
<evidence type="ECO:0000256" key="2">
    <source>
        <dbReference type="ARBA" id="ARBA00007362"/>
    </source>
</evidence>
<evidence type="ECO:0000256" key="5">
    <source>
        <dbReference type="ARBA" id="ARBA00023136"/>
    </source>
</evidence>
<feature type="transmembrane region" description="Helical" evidence="6">
    <location>
        <begin position="38"/>
        <end position="60"/>
    </location>
</feature>
<dbReference type="GO" id="GO:0016020">
    <property type="term" value="C:membrane"/>
    <property type="evidence" value="ECO:0007669"/>
    <property type="project" value="UniProtKB-SubCell"/>
</dbReference>
<evidence type="ECO:0000259" key="7">
    <source>
        <dbReference type="Pfam" id="PF00892"/>
    </source>
</evidence>
<evidence type="ECO:0000313" key="9">
    <source>
        <dbReference type="Proteomes" id="UP000292423"/>
    </source>
</evidence>